<gene>
    <name evidence="6" type="ORF">EXE25_12745</name>
</gene>
<feature type="transmembrane region" description="Helical" evidence="4">
    <location>
        <begin position="210"/>
        <end position="238"/>
    </location>
</feature>
<keyword evidence="3 4" id="KW-0472">Membrane</keyword>
<comment type="caution">
    <text evidence="6">The sequence shown here is derived from an EMBL/GenBank/DDBJ whole genome shotgun (WGS) entry which is preliminary data.</text>
</comment>
<name>A0A4Q7AS25_9GAMM</name>
<dbReference type="PANTHER" id="PTHR23531:SF2">
    <property type="entry name" value="PERMEASE"/>
    <property type="match status" value="1"/>
</dbReference>
<dbReference type="GO" id="GO:0022857">
    <property type="term" value="F:transmembrane transporter activity"/>
    <property type="evidence" value="ECO:0007669"/>
    <property type="project" value="InterPro"/>
</dbReference>
<accession>A0A4Q7AS25</accession>
<protein>
    <submittedName>
        <fullName evidence="6">MFS transporter</fullName>
    </submittedName>
</protein>
<feature type="domain" description="Major facilitator superfamily (MFS) profile" evidence="5">
    <location>
        <begin position="14"/>
        <end position="390"/>
    </location>
</feature>
<feature type="transmembrane region" description="Helical" evidence="4">
    <location>
        <begin position="341"/>
        <end position="360"/>
    </location>
</feature>
<dbReference type="EMBL" id="SGSU01000014">
    <property type="protein sequence ID" value="RZG65708.1"/>
    <property type="molecule type" value="Genomic_DNA"/>
</dbReference>
<organism evidence="6 7">
    <name type="scientific">Acinetobacter bouvetii</name>
    <dbReference type="NCBI Taxonomy" id="202951"/>
    <lineage>
        <taxon>Bacteria</taxon>
        <taxon>Pseudomonadati</taxon>
        <taxon>Pseudomonadota</taxon>
        <taxon>Gammaproteobacteria</taxon>
        <taxon>Moraxellales</taxon>
        <taxon>Moraxellaceae</taxon>
        <taxon>Acinetobacter</taxon>
    </lineage>
</organism>
<evidence type="ECO:0000256" key="2">
    <source>
        <dbReference type="ARBA" id="ARBA00022989"/>
    </source>
</evidence>
<proteinExistence type="predicted"/>
<feature type="transmembrane region" description="Helical" evidence="4">
    <location>
        <begin position="277"/>
        <end position="296"/>
    </location>
</feature>
<dbReference type="PROSITE" id="PS50850">
    <property type="entry name" value="MFS"/>
    <property type="match status" value="1"/>
</dbReference>
<dbReference type="InterPro" id="IPR020846">
    <property type="entry name" value="MFS_dom"/>
</dbReference>
<dbReference type="STRING" id="202951.GCA_001485025_00741"/>
<dbReference type="SUPFAM" id="SSF103473">
    <property type="entry name" value="MFS general substrate transporter"/>
    <property type="match status" value="1"/>
</dbReference>
<dbReference type="InterPro" id="IPR036259">
    <property type="entry name" value="MFS_trans_sf"/>
</dbReference>
<dbReference type="AlphaFoldDB" id="A0A4Q7AS25"/>
<evidence type="ECO:0000256" key="1">
    <source>
        <dbReference type="ARBA" id="ARBA00022692"/>
    </source>
</evidence>
<dbReference type="CDD" id="cd17489">
    <property type="entry name" value="MFS_YfcJ_like"/>
    <property type="match status" value="1"/>
</dbReference>
<dbReference type="InterPro" id="IPR052714">
    <property type="entry name" value="MFS_Exporter"/>
</dbReference>
<feature type="transmembrane region" description="Helical" evidence="4">
    <location>
        <begin position="167"/>
        <end position="189"/>
    </location>
</feature>
<reference evidence="6 7" key="1">
    <citation type="submission" date="2019-02" db="EMBL/GenBank/DDBJ databases">
        <title>The Batch Genome Submission of Acinetobacter spp. strains.</title>
        <authorList>
            <person name="Qin J."/>
            <person name="Hu Y."/>
            <person name="Ye H."/>
            <person name="Wei L."/>
            <person name="Feng Y."/>
            <person name="Zong Z."/>
        </authorList>
    </citation>
    <scope>NUCLEOTIDE SEQUENCE [LARGE SCALE GENOMIC DNA]</scope>
    <source>
        <strain evidence="6 7">WCHABo060081</strain>
    </source>
</reference>
<feature type="transmembrane region" description="Helical" evidence="4">
    <location>
        <begin position="50"/>
        <end position="68"/>
    </location>
</feature>
<keyword evidence="1 4" id="KW-0812">Transmembrane</keyword>
<evidence type="ECO:0000256" key="4">
    <source>
        <dbReference type="SAM" id="Phobius"/>
    </source>
</evidence>
<feature type="transmembrane region" description="Helical" evidence="4">
    <location>
        <begin position="244"/>
        <end position="265"/>
    </location>
</feature>
<evidence type="ECO:0000256" key="3">
    <source>
        <dbReference type="ARBA" id="ARBA00023136"/>
    </source>
</evidence>
<feature type="transmembrane region" description="Helical" evidence="4">
    <location>
        <begin position="12"/>
        <end position="30"/>
    </location>
</feature>
<dbReference type="Proteomes" id="UP000293483">
    <property type="component" value="Unassembled WGS sequence"/>
</dbReference>
<feature type="transmembrane region" description="Helical" evidence="4">
    <location>
        <begin position="103"/>
        <end position="126"/>
    </location>
</feature>
<evidence type="ECO:0000313" key="7">
    <source>
        <dbReference type="Proteomes" id="UP000293483"/>
    </source>
</evidence>
<evidence type="ECO:0000313" key="6">
    <source>
        <dbReference type="EMBL" id="RZG65708.1"/>
    </source>
</evidence>
<dbReference type="InterPro" id="IPR011701">
    <property type="entry name" value="MFS"/>
</dbReference>
<dbReference type="PANTHER" id="PTHR23531">
    <property type="entry name" value="QUINOLENE RESISTANCE PROTEIN NORA"/>
    <property type="match status" value="1"/>
</dbReference>
<feature type="transmembrane region" description="Helical" evidence="4">
    <location>
        <begin position="366"/>
        <end position="384"/>
    </location>
</feature>
<evidence type="ECO:0000259" key="5">
    <source>
        <dbReference type="PROSITE" id="PS50850"/>
    </source>
</evidence>
<dbReference type="RefSeq" id="WP_130146884.1">
    <property type="nucleotide sequence ID" value="NZ_SGSU01000014.1"/>
</dbReference>
<keyword evidence="2 4" id="KW-1133">Transmembrane helix</keyword>
<feature type="transmembrane region" description="Helical" evidence="4">
    <location>
        <begin position="138"/>
        <end position="161"/>
    </location>
</feature>
<dbReference type="Pfam" id="PF07690">
    <property type="entry name" value="MFS_1"/>
    <property type="match status" value="1"/>
</dbReference>
<feature type="transmembrane region" description="Helical" evidence="4">
    <location>
        <begin position="302"/>
        <end position="320"/>
    </location>
</feature>
<dbReference type="Gene3D" id="1.20.1250.20">
    <property type="entry name" value="MFS general substrate transporter like domains"/>
    <property type="match status" value="1"/>
</dbReference>
<sequence>MNAVNAQHLWNKPFILCLFNNLFLFIFYFAQTTILPIYILNELGGSLSQAGLAMTLFMVSAIAVRPFSGLIIEKLGTKKALYISETLFCLFSLTYVFADNLTILMIIRFLHGIWFSILTTVTVPIVNDFIPAKRKGEGMGYFLMSINLGIVLGPLIGLTFIQSMSYTAVAGILASFVVLGFIFCFLIPLPSHQKTAMETPKKRLSIHDFIEFKALPVALMAMMISFCYASIMSFIATFAESKHMLAYASLFFAVFAISMMSLRPITGKIYDRKGPNAVVYPALILFSIGLAVLAFIDSVAGLLFSAVLIGMGFGSAQPCLQTISIQRSPKNRIGHATSTYFTFYDLGIAIGSIVLGIIIADTSYAVAYSICAVLVLISLIYYKFMVASKPVS</sequence>